<organism evidence="1 2">
    <name type="scientific">Anabaena azotica FACHB-119</name>
    <dbReference type="NCBI Taxonomy" id="947527"/>
    <lineage>
        <taxon>Bacteria</taxon>
        <taxon>Bacillati</taxon>
        <taxon>Cyanobacteriota</taxon>
        <taxon>Cyanophyceae</taxon>
        <taxon>Nostocales</taxon>
        <taxon>Nostocaceae</taxon>
        <taxon>Anabaena</taxon>
        <taxon>Anabaena azotica</taxon>
    </lineage>
</organism>
<evidence type="ECO:0000313" key="1">
    <source>
        <dbReference type="EMBL" id="MBD2503146.1"/>
    </source>
</evidence>
<sequence length="45" mass="5011">MHLNCGYSPTHLSAFSPPLMFVYLKCPADGLHPIGFTPHEGHFLE</sequence>
<name>A0ABR8D879_9NOST</name>
<protein>
    <submittedName>
        <fullName evidence="1">Uncharacterized protein</fullName>
    </submittedName>
</protein>
<reference evidence="1 2" key="1">
    <citation type="journal article" date="2020" name="ISME J.">
        <title>Comparative genomics reveals insights into cyanobacterial evolution and habitat adaptation.</title>
        <authorList>
            <person name="Chen M.Y."/>
            <person name="Teng W.K."/>
            <person name="Zhao L."/>
            <person name="Hu C.X."/>
            <person name="Zhou Y.K."/>
            <person name="Han B.P."/>
            <person name="Song L.R."/>
            <person name="Shu W.S."/>
        </authorList>
    </citation>
    <scope>NUCLEOTIDE SEQUENCE [LARGE SCALE GENOMIC DNA]</scope>
    <source>
        <strain evidence="1 2">FACHB-119</strain>
    </source>
</reference>
<gene>
    <name evidence="1" type="ORF">H6G83_21495</name>
</gene>
<proteinExistence type="predicted"/>
<comment type="caution">
    <text evidence="1">The sequence shown here is derived from an EMBL/GenBank/DDBJ whole genome shotgun (WGS) entry which is preliminary data.</text>
</comment>
<dbReference type="EMBL" id="JACJSG010000031">
    <property type="protein sequence ID" value="MBD2503146.1"/>
    <property type="molecule type" value="Genomic_DNA"/>
</dbReference>
<accession>A0ABR8D879</accession>
<dbReference type="RefSeq" id="WP_190476011.1">
    <property type="nucleotide sequence ID" value="NZ_JACJSG010000031.1"/>
</dbReference>
<keyword evidence="2" id="KW-1185">Reference proteome</keyword>
<dbReference type="Proteomes" id="UP000661112">
    <property type="component" value="Unassembled WGS sequence"/>
</dbReference>
<evidence type="ECO:0000313" key="2">
    <source>
        <dbReference type="Proteomes" id="UP000661112"/>
    </source>
</evidence>